<dbReference type="GO" id="GO:0000981">
    <property type="term" value="F:DNA-binding transcription factor activity, RNA polymerase II-specific"/>
    <property type="evidence" value="ECO:0007669"/>
    <property type="project" value="TreeGrafter"/>
</dbReference>
<dbReference type="InterPro" id="IPR013087">
    <property type="entry name" value="Znf_C2H2_type"/>
</dbReference>
<keyword evidence="2" id="KW-0479">Metal-binding</keyword>
<accession>A0AAD2D9T8</accession>
<dbReference type="InterPro" id="IPR036236">
    <property type="entry name" value="Znf_C2H2_sf"/>
</dbReference>
<dbReference type="GO" id="GO:0031519">
    <property type="term" value="C:PcG protein complex"/>
    <property type="evidence" value="ECO:0007669"/>
    <property type="project" value="TreeGrafter"/>
</dbReference>
<keyword evidence="7" id="KW-0238">DNA-binding</keyword>
<feature type="compositionally biased region" description="Basic and acidic residues" evidence="12">
    <location>
        <begin position="254"/>
        <end position="269"/>
    </location>
</feature>
<dbReference type="FunFam" id="3.30.160.60:FF:000624">
    <property type="entry name" value="zinc finger protein 697"/>
    <property type="match status" value="1"/>
</dbReference>
<dbReference type="SUPFAM" id="SSF57667">
    <property type="entry name" value="beta-beta-alpha zinc fingers"/>
    <property type="match status" value="3"/>
</dbReference>
<sequence length="524" mass="60597">MFFKCLKDGCNRTFSEKKERNDHFREHEKGSRPFQCSKCGQCFTQISSLQKHGRVHDKRKPYLCKYDNCGMAFTQASNLIRHERIHTGVKPYKCDRCDKSFASSSNLKQHKEIHQSESNRQRFVCPIETCGKIYLYFSSLKKHLSKNHNEYYRSTFNQTTKTEIQFLKKMTTQNVGGAESDKDSLESERNLQNLPPPRKNALRKRKAKNEALKKLQQKSDNSESSSFDSNEEDKQPLIESEHGYDSQKSTKRFKITEEKEMSLESQKSNKENIINSADIKERIDRLQMSNPSLRKNFSKLERNMQKLSSPSENKETRTQKQEIPAVIQHPQCTDQIMGEDDFSRLPTNESLRNAVQDQSKRDENLQKSLLQYILLDLMANQTPQNINLTDVSPQIEMMLKSHILKNLWINAFKRFLYVSKDALRDNLCNLLTNPGTPRSGIPTLPASQLEKRKKSDLLSNGTKESDKNRKNSASFPIKSANDCLMSGGIYSSPKKDVNNDDQRSSYSQNHEVSGSWNPKEEEKH</sequence>
<feature type="domain" description="C2H2-type" evidence="13">
    <location>
        <begin position="34"/>
        <end position="61"/>
    </location>
</feature>
<dbReference type="Gene3D" id="3.30.160.60">
    <property type="entry name" value="Classic Zinc Finger"/>
    <property type="match status" value="3"/>
</dbReference>
<keyword evidence="3" id="KW-0677">Repeat</keyword>
<keyword evidence="5" id="KW-0862">Zinc</keyword>
<evidence type="ECO:0000256" key="5">
    <source>
        <dbReference type="ARBA" id="ARBA00022833"/>
    </source>
</evidence>
<proteinExistence type="predicted"/>
<evidence type="ECO:0000256" key="8">
    <source>
        <dbReference type="ARBA" id="ARBA00023159"/>
    </source>
</evidence>
<feature type="region of interest" description="Disordered" evidence="12">
    <location>
        <begin position="173"/>
        <end position="269"/>
    </location>
</feature>
<dbReference type="Proteomes" id="UP001295684">
    <property type="component" value="Unassembled WGS sequence"/>
</dbReference>
<evidence type="ECO:0000256" key="11">
    <source>
        <dbReference type="PROSITE-ProRule" id="PRU00042"/>
    </source>
</evidence>
<keyword evidence="4 11" id="KW-0863">Zinc-finger</keyword>
<keyword evidence="8" id="KW-0010">Activator</keyword>
<evidence type="ECO:0000256" key="9">
    <source>
        <dbReference type="ARBA" id="ARBA00023163"/>
    </source>
</evidence>
<dbReference type="GO" id="GO:0000785">
    <property type="term" value="C:chromatin"/>
    <property type="evidence" value="ECO:0007669"/>
    <property type="project" value="TreeGrafter"/>
</dbReference>
<keyword evidence="15" id="KW-1185">Reference proteome</keyword>
<feature type="domain" description="C2H2-type" evidence="13">
    <location>
        <begin position="3"/>
        <end position="33"/>
    </location>
</feature>
<comment type="caution">
    <text evidence="14">The sequence shown here is derived from an EMBL/GenBank/DDBJ whole genome shotgun (WGS) entry which is preliminary data.</text>
</comment>
<dbReference type="AlphaFoldDB" id="A0AAD2D9T8"/>
<feature type="region of interest" description="Disordered" evidence="12">
    <location>
        <begin position="430"/>
        <end position="524"/>
    </location>
</feature>
<gene>
    <name evidence="14" type="ORF">ECRASSUSDP1_LOCUS27975</name>
</gene>
<evidence type="ECO:0000256" key="12">
    <source>
        <dbReference type="SAM" id="MobiDB-lite"/>
    </source>
</evidence>
<evidence type="ECO:0000256" key="2">
    <source>
        <dbReference type="ARBA" id="ARBA00022723"/>
    </source>
</evidence>
<evidence type="ECO:0000256" key="1">
    <source>
        <dbReference type="ARBA" id="ARBA00004123"/>
    </source>
</evidence>
<dbReference type="PROSITE" id="PS00028">
    <property type="entry name" value="ZINC_FINGER_C2H2_1"/>
    <property type="match status" value="4"/>
</dbReference>
<dbReference type="PANTHER" id="PTHR14003">
    <property type="entry name" value="TRANSCRIPTIONAL REPRESSOR PROTEIN YY"/>
    <property type="match status" value="1"/>
</dbReference>
<keyword evidence="9" id="KW-0804">Transcription</keyword>
<dbReference type="Pfam" id="PF00096">
    <property type="entry name" value="zf-C2H2"/>
    <property type="match status" value="3"/>
</dbReference>
<keyword evidence="6" id="KW-0805">Transcription regulation</keyword>
<dbReference type="GO" id="GO:0008270">
    <property type="term" value="F:zinc ion binding"/>
    <property type="evidence" value="ECO:0007669"/>
    <property type="project" value="UniProtKB-KW"/>
</dbReference>
<name>A0AAD2D9T8_EUPCR</name>
<evidence type="ECO:0000313" key="14">
    <source>
        <dbReference type="EMBL" id="CAI2386362.1"/>
    </source>
</evidence>
<dbReference type="SMART" id="SM00355">
    <property type="entry name" value="ZnF_C2H2"/>
    <property type="match status" value="5"/>
</dbReference>
<feature type="domain" description="C2H2-type" evidence="13">
    <location>
        <begin position="123"/>
        <end position="153"/>
    </location>
</feature>
<dbReference type="GO" id="GO:0000978">
    <property type="term" value="F:RNA polymerase II cis-regulatory region sequence-specific DNA binding"/>
    <property type="evidence" value="ECO:0007669"/>
    <property type="project" value="TreeGrafter"/>
</dbReference>
<dbReference type="FunFam" id="3.30.160.60:FF:001557">
    <property type="entry name" value="Transcription factor E4F1"/>
    <property type="match status" value="1"/>
</dbReference>
<feature type="compositionally biased region" description="Basic and acidic residues" evidence="12">
    <location>
        <begin position="232"/>
        <end position="245"/>
    </location>
</feature>
<feature type="domain" description="C2H2-type" evidence="13">
    <location>
        <begin position="62"/>
        <end position="91"/>
    </location>
</feature>
<evidence type="ECO:0000256" key="4">
    <source>
        <dbReference type="ARBA" id="ARBA00022771"/>
    </source>
</evidence>
<evidence type="ECO:0000256" key="6">
    <source>
        <dbReference type="ARBA" id="ARBA00023015"/>
    </source>
</evidence>
<dbReference type="EMBL" id="CAMPGE010028863">
    <property type="protein sequence ID" value="CAI2386362.1"/>
    <property type="molecule type" value="Genomic_DNA"/>
</dbReference>
<evidence type="ECO:0000256" key="10">
    <source>
        <dbReference type="ARBA" id="ARBA00023242"/>
    </source>
</evidence>
<dbReference type="PANTHER" id="PTHR14003:SF24">
    <property type="entry name" value="ZINC FINGER PROTEIN 410"/>
    <property type="match status" value="1"/>
</dbReference>
<feature type="compositionally biased region" description="Polar residues" evidence="12">
    <location>
        <begin position="504"/>
        <end position="516"/>
    </location>
</feature>
<evidence type="ECO:0000256" key="3">
    <source>
        <dbReference type="ARBA" id="ARBA00022737"/>
    </source>
</evidence>
<comment type="subcellular location">
    <subcellularLocation>
        <location evidence="1">Nucleus</location>
    </subcellularLocation>
</comment>
<feature type="compositionally biased region" description="Basic and acidic residues" evidence="12">
    <location>
        <begin position="179"/>
        <end position="189"/>
    </location>
</feature>
<protein>
    <recommendedName>
        <fullName evidence="13">C2H2-type domain-containing protein</fullName>
    </recommendedName>
</protein>
<dbReference type="GO" id="GO:0005667">
    <property type="term" value="C:transcription regulator complex"/>
    <property type="evidence" value="ECO:0007669"/>
    <property type="project" value="TreeGrafter"/>
</dbReference>
<feature type="domain" description="C2H2-type" evidence="13">
    <location>
        <begin position="92"/>
        <end position="119"/>
    </location>
</feature>
<evidence type="ECO:0000313" key="15">
    <source>
        <dbReference type="Proteomes" id="UP001295684"/>
    </source>
</evidence>
<feature type="compositionally biased region" description="Basic and acidic residues" evidence="12">
    <location>
        <begin position="493"/>
        <end position="503"/>
    </location>
</feature>
<evidence type="ECO:0000256" key="7">
    <source>
        <dbReference type="ARBA" id="ARBA00023125"/>
    </source>
</evidence>
<organism evidence="14 15">
    <name type="scientific">Euplotes crassus</name>
    <dbReference type="NCBI Taxonomy" id="5936"/>
    <lineage>
        <taxon>Eukaryota</taxon>
        <taxon>Sar</taxon>
        <taxon>Alveolata</taxon>
        <taxon>Ciliophora</taxon>
        <taxon>Intramacronucleata</taxon>
        <taxon>Spirotrichea</taxon>
        <taxon>Hypotrichia</taxon>
        <taxon>Euplotida</taxon>
        <taxon>Euplotidae</taxon>
        <taxon>Moneuplotes</taxon>
    </lineage>
</organism>
<dbReference type="PROSITE" id="PS50157">
    <property type="entry name" value="ZINC_FINGER_C2H2_2"/>
    <property type="match status" value="5"/>
</dbReference>
<evidence type="ECO:0000259" key="13">
    <source>
        <dbReference type="PROSITE" id="PS50157"/>
    </source>
</evidence>
<dbReference type="FunFam" id="3.30.160.60:FF:001498">
    <property type="entry name" value="Zinc finger protein 404"/>
    <property type="match status" value="1"/>
</dbReference>
<reference evidence="14" key="1">
    <citation type="submission" date="2023-07" db="EMBL/GenBank/DDBJ databases">
        <authorList>
            <consortium name="AG Swart"/>
            <person name="Singh M."/>
            <person name="Singh A."/>
            <person name="Seah K."/>
            <person name="Emmerich C."/>
        </authorList>
    </citation>
    <scope>NUCLEOTIDE SEQUENCE</scope>
    <source>
        <strain evidence="14">DP1</strain>
    </source>
</reference>
<dbReference type="GO" id="GO:0045944">
    <property type="term" value="P:positive regulation of transcription by RNA polymerase II"/>
    <property type="evidence" value="ECO:0007669"/>
    <property type="project" value="UniProtKB-ARBA"/>
</dbReference>
<keyword evidence="10" id="KW-0539">Nucleus</keyword>